<dbReference type="AlphaFoldDB" id="A0AAV2SCC0"/>
<protein>
    <recommendedName>
        <fullName evidence="2">YHYH domain-containing protein</fullName>
    </recommendedName>
</protein>
<sequence length="289" mass="30289">GGGRPGGGRPGGGRPGGFGQGGGGPGGGGPGGGGPGSGQSVTGPTTEQELVSMAQQQASSGQCSRNAYTCNGNVCSNSATSIFKEVIEGQWRILITNGIPSHTHSVGVQRPNPNEVCVHNSYMRVPLNPQKGGFRQSGMGPVGIALSGGFFYNHLDGNQQVAAVTEGATFDSCNGHPDPSCRYHYHKVPTCLDPGASCKLMGYMMDGFPVYSFCRVDGVQLQSCYKQTSGDGSNPGHFTYQADSSCHLDEANGYEFGGHRGYGYVFSENYPFIMRGFMGSQTYSICEVY</sequence>
<dbReference type="Proteomes" id="UP001497623">
    <property type="component" value="Unassembled WGS sequence"/>
</dbReference>
<accession>A0AAV2SCC0</accession>
<gene>
    <name evidence="3" type="ORF">MNOR_LOCUS35829</name>
</gene>
<evidence type="ECO:0000259" key="2">
    <source>
        <dbReference type="Pfam" id="PF14240"/>
    </source>
</evidence>
<dbReference type="Pfam" id="PF14240">
    <property type="entry name" value="YHYH"/>
    <property type="match status" value="1"/>
</dbReference>
<dbReference type="EMBL" id="CAXKWB010061648">
    <property type="protein sequence ID" value="CAL4184400.1"/>
    <property type="molecule type" value="Genomic_DNA"/>
</dbReference>
<feature type="non-terminal residue" evidence="3">
    <location>
        <position position="1"/>
    </location>
</feature>
<proteinExistence type="predicted"/>
<evidence type="ECO:0000313" key="3">
    <source>
        <dbReference type="EMBL" id="CAL4184400.1"/>
    </source>
</evidence>
<keyword evidence="4" id="KW-1185">Reference proteome</keyword>
<organism evidence="3 4">
    <name type="scientific">Meganyctiphanes norvegica</name>
    <name type="common">Northern krill</name>
    <name type="synonym">Thysanopoda norvegica</name>
    <dbReference type="NCBI Taxonomy" id="48144"/>
    <lineage>
        <taxon>Eukaryota</taxon>
        <taxon>Metazoa</taxon>
        <taxon>Ecdysozoa</taxon>
        <taxon>Arthropoda</taxon>
        <taxon>Crustacea</taxon>
        <taxon>Multicrustacea</taxon>
        <taxon>Malacostraca</taxon>
        <taxon>Eumalacostraca</taxon>
        <taxon>Eucarida</taxon>
        <taxon>Euphausiacea</taxon>
        <taxon>Euphausiidae</taxon>
        <taxon>Meganyctiphanes</taxon>
    </lineage>
</organism>
<feature type="domain" description="YHYH" evidence="2">
    <location>
        <begin position="124"/>
        <end position="279"/>
    </location>
</feature>
<dbReference type="InterPro" id="IPR025924">
    <property type="entry name" value="YHYH_dom"/>
</dbReference>
<reference evidence="3 4" key="1">
    <citation type="submission" date="2024-05" db="EMBL/GenBank/DDBJ databases">
        <authorList>
            <person name="Wallberg A."/>
        </authorList>
    </citation>
    <scope>NUCLEOTIDE SEQUENCE [LARGE SCALE GENOMIC DNA]</scope>
</reference>
<feature type="compositionally biased region" description="Gly residues" evidence="1">
    <location>
        <begin position="1"/>
        <end position="37"/>
    </location>
</feature>
<evidence type="ECO:0000313" key="4">
    <source>
        <dbReference type="Proteomes" id="UP001497623"/>
    </source>
</evidence>
<feature type="region of interest" description="Disordered" evidence="1">
    <location>
        <begin position="1"/>
        <end position="44"/>
    </location>
</feature>
<evidence type="ECO:0000256" key="1">
    <source>
        <dbReference type="SAM" id="MobiDB-lite"/>
    </source>
</evidence>
<name>A0AAV2SCC0_MEGNR</name>
<comment type="caution">
    <text evidence="3">The sequence shown here is derived from an EMBL/GenBank/DDBJ whole genome shotgun (WGS) entry which is preliminary data.</text>
</comment>